<evidence type="ECO:0000313" key="3">
    <source>
        <dbReference type="Proteomes" id="UP000186469"/>
    </source>
</evidence>
<evidence type="ECO:0000313" key="2">
    <source>
        <dbReference type="EMBL" id="SHN55643.1"/>
    </source>
</evidence>
<reference evidence="2 3" key="1">
    <citation type="submission" date="2016-12" db="EMBL/GenBank/DDBJ databases">
        <authorList>
            <person name="Song W.-J."/>
            <person name="Kurnit D.M."/>
        </authorList>
    </citation>
    <scope>NUCLEOTIDE SEQUENCE [LARGE SCALE GENOMIC DNA]</scope>
    <source>
        <strain evidence="2 3">DSM 11393</strain>
    </source>
</reference>
<dbReference type="GO" id="GO:0006203">
    <property type="term" value="P:dGTP catabolic process"/>
    <property type="evidence" value="ECO:0007669"/>
    <property type="project" value="TreeGrafter"/>
</dbReference>
<organism evidence="2 3">
    <name type="scientific">Desulfovibrio litoralis DSM 11393</name>
    <dbReference type="NCBI Taxonomy" id="1121455"/>
    <lineage>
        <taxon>Bacteria</taxon>
        <taxon>Pseudomonadati</taxon>
        <taxon>Thermodesulfobacteriota</taxon>
        <taxon>Desulfovibrionia</taxon>
        <taxon>Desulfovibrionales</taxon>
        <taxon>Desulfovibrionaceae</taxon>
        <taxon>Desulfovibrio</taxon>
    </lineage>
</organism>
<evidence type="ECO:0000259" key="1">
    <source>
        <dbReference type="Pfam" id="PF03819"/>
    </source>
</evidence>
<gene>
    <name evidence="2" type="ORF">SAMN02745728_00700</name>
</gene>
<dbReference type="InterPro" id="IPR004518">
    <property type="entry name" value="MazG-like_dom"/>
</dbReference>
<dbReference type="RefSeq" id="WP_072696391.1">
    <property type="nucleotide sequence ID" value="NZ_FRDI01000003.1"/>
</dbReference>
<dbReference type="AlphaFoldDB" id="A0A1M7SB08"/>
<proteinExistence type="predicted"/>
<dbReference type="GO" id="GO:0046076">
    <property type="term" value="P:dTTP catabolic process"/>
    <property type="evidence" value="ECO:0007669"/>
    <property type="project" value="TreeGrafter"/>
</dbReference>
<dbReference type="Gene3D" id="1.10.287.1080">
    <property type="entry name" value="MazG-like"/>
    <property type="match status" value="2"/>
</dbReference>
<keyword evidence="3" id="KW-1185">Reference proteome</keyword>
<dbReference type="EMBL" id="FRDI01000003">
    <property type="protein sequence ID" value="SHN55643.1"/>
    <property type="molecule type" value="Genomic_DNA"/>
</dbReference>
<dbReference type="STRING" id="1121455.SAMN02745728_00700"/>
<dbReference type="CDD" id="cd11529">
    <property type="entry name" value="NTP-PPase_MazG_Cterm"/>
    <property type="match status" value="1"/>
</dbReference>
<sequence length="288" mass="32975">MLDDNKGLAQIQEVLDKLLGENGCPWDKEQTPEKLCDYVVEEVYELIDSIHSDKAGDIKEELGDVLFLLIFIATIYKKRGLFSLGDALQNNAAKMIARHPHVFSDASFANKEELLKNWERIKKLEKEEKDPQAASKPKGLFDSLPRNLPPLIQAYRINSKAANVGFTWDSSEDVEQQVEAEWLEWLEVSQSLNNEFVSQNNEKLPDNTQDAKQVAMEEEFGDLLFSLIELGRRKGIKANTALQRSNAKFLRRFTAMEELARKENKEFNDLDITAKEALWQAVKESEKK</sequence>
<dbReference type="GO" id="GO:0047429">
    <property type="term" value="F:nucleoside triphosphate diphosphatase activity"/>
    <property type="evidence" value="ECO:0007669"/>
    <property type="project" value="InterPro"/>
</dbReference>
<dbReference type="NCBIfam" id="NF007113">
    <property type="entry name" value="PRK09562.1"/>
    <property type="match status" value="1"/>
</dbReference>
<dbReference type="OrthoDB" id="9808939at2"/>
<name>A0A1M7SB08_9BACT</name>
<dbReference type="GO" id="GO:0046081">
    <property type="term" value="P:dUTP catabolic process"/>
    <property type="evidence" value="ECO:0007669"/>
    <property type="project" value="TreeGrafter"/>
</dbReference>
<dbReference type="Pfam" id="PF03819">
    <property type="entry name" value="MazG"/>
    <property type="match status" value="1"/>
</dbReference>
<dbReference type="InterPro" id="IPR011551">
    <property type="entry name" value="NTP_PyrPHydrolase_MazG"/>
</dbReference>
<feature type="domain" description="NTP pyrophosphohydrolase MazG-like" evidence="1">
    <location>
        <begin position="30"/>
        <end position="103"/>
    </location>
</feature>
<dbReference type="NCBIfam" id="TIGR00444">
    <property type="entry name" value="mazG"/>
    <property type="match status" value="1"/>
</dbReference>
<dbReference type="PANTHER" id="PTHR30522">
    <property type="entry name" value="NUCLEOSIDE TRIPHOSPHATE PYROPHOSPHOHYDROLASE"/>
    <property type="match status" value="1"/>
</dbReference>
<accession>A0A1M7SB08</accession>
<dbReference type="Proteomes" id="UP000186469">
    <property type="component" value="Unassembled WGS sequence"/>
</dbReference>
<dbReference type="InterPro" id="IPR048015">
    <property type="entry name" value="NTP-PPase_MazG-like_N"/>
</dbReference>
<dbReference type="CDD" id="cd11528">
    <property type="entry name" value="NTP-PPase_MazG_Nterm"/>
    <property type="match status" value="1"/>
</dbReference>
<dbReference type="SUPFAM" id="SSF101386">
    <property type="entry name" value="all-alpha NTP pyrophosphatases"/>
    <property type="match status" value="2"/>
</dbReference>
<protein>
    <submittedName>
        <fullName evidence="2">ATP diphosphatase</fullName>
    </submittedName>
</protein>
<dbReference type="GO" id="GO:0046052">
    <property type="term" value="P:UTP catabolic process"/>
    <property type="evidence" value="ECO:0007669"/>
    <property type="project" value="TreeGrafter"/>
</dbReference>
<dbReference type="GO" id="GO:0046047">
    <property type="term" value="P:TTP catabolic process"/>
    <property type="evidence" value="ECO:0007669"/>
    <property type="project" value="TreeGrafter"/>
</dbReference>
<dbReference type="PANTHER" id="PTHR30522:SF0">
    <property type="entry name" value="NUCLEOSIDE TRIPHOSPHATE PYROPHOSPHOHYDROLASE"/>
    <property type="match status" value="1"/>
</dbReference>
<dbReference type="GO" id="GO:0046061">
    <property type="term" value="P:dATP catabolic process"/>
    <property type="evidence" value="ECO:0007669"/>
    <property type="project" value="TreeGrafter"/>
</dbReference>
<dbReference type="InterPro" id="IPR048011">
    <property type="entry name" value="NTP-PPase_MazG-like_C"/>
</dbReference>